<evidence type="ECO:0000256" key="1">
    <source>
        <dbReference type="SAM" id="Phobius"/>
    </source>
</evidence>
<accession>A0ABS9YXZ7</accession>
<dbReference type="Proteomes" id="UP001139068">
    <property type="component" value="Unassembled WGS sequence"/>
</dbReference>
<keyword evidence="3" id="KW-1185">Reference proteome</keyword>
<keyword evidence="1" id="KW-1133">Transmembrane helix</keyword>
<evidence type="ECO:0000313" key="3">
    <source>
        <dbReference type="Proteomes" id="UP001139068"/>
    </source>
</evidence>
<reference evidence="2" key="1">
    <citation type="journal article" date="2022" name="ISME J.">
        <title>Identification of active gaseous-alkane degraders at natural gas seeps.</title>
        <authorList>
            <person name="Farhan Ul Haque M."/>
            <person name="Hernandez M."/>
            <person name="Crombie A.T."/>
            <person name="Murrell J.C."/>
        </authorList>
    </citation>
    <scope>NUCLEOTIDE SEQUENCE</scope>
    <source>
        <strain evidence="2">ANDR5</strain>
    </source>
</reference>
<feature type="transmembrane region" description="Helical" evidence="1">
    <location>
        <begin position="7"/>
        <end position="28"/>
    </location>
</feature>
<protein>
    <recommendedName>
        <fullName evidence="4">ABC transporter substrate-binding protein</fullName>
    </recommendedName>
</protein>
<keyword evidence="1" id="KW-0472">Membrane</keyword>
<evidence type="ECO:0000313" key="2">
    <source>
        <dbReference type="EMBL" id="MCI4676080.1"/>
    </source>
</evidence>
<sequence>MKKSKGLFYLGIAGIITVVVVAIVLITMGRGGGSGGTSGSGEGATRITCYGGSEKGDFINDPEVKKILADKYRLEVDFIPKGSYKQVQIPPDELKSNKIDCLWPSSASAQAIFEGSGYSKAFGNDYEAASVLQSPEVLYANQEAADGLKRSRIVEERDNVDYIVDFRRLLEDYLLPGKSWSDLGVSLPAGPVLINSSDPATSNSGMTLAQLELATVASGNPYQPASTAQAGAALGKVKALIEAQGLMRTGSDSAFEQWVIQQTGGLLAGYENQLLNWITTRNGGAVPPGIVTLYPEPTIFNDHPILALTPAGRGLIPAVQDDAIQDIAWKRYGFRSGTRVVEQIFPGVTVPPTHTVKKTQAPGYAVTKLLLDCFVNNQC</sequence>
<dbReference type="EMBL" id="JAIVFL010000001">
    <property type="protein sequence ID" value="MCI4676080.1"/>
    <property type="molecule type" value="Genomic_DNA"/>
</dbReference>
<proteinExistence type="predicted"/>
<gene>
    <name evidence="2" type="ORF">K9U37_14840</name>
</gene>
<keyword evidence="1" id="KW-0812">Transmembrane</keyword>
<comment type="caution">
    <text evidence="2">The sequence shown here is derived from an EMBL/GenBank/DDBJ whole genome shotgun (WGS) entry which is preliminary data.</text>
</comment>
<name>A0ABS9YXZ7_9MYCO</name>
<dbReference type="RefSeq" id="WP_243072314.1">
    <property type="nucleotide sequence ID" value="NZ_JAIVFL010000001.1"/>
</dbReference>
<organism evidence="2 3">
    <name type="scientific">Candidatus Mycolicibacterium alkanivorans</name>
    <dbReference type="NCBI Taxonomy" id="2954114"/>
    <lineage>
        <taxon>Bacteria</taxon>
        <taxon>Bacillati</taxon>
        <taxon>Actinomycetota</taxon>
        <taxon>Actinomycetes</taxon>
        <taxon>Mycobacteriales</taxon>
        <taxon>Mycobacteriaceae</taxon>
        <taxon>Mycolicibacterium</taxon>
    </lineage>
</organism>
<evidence type="ECO:0008006" key="4">
    <source>
        <dbReference type="Google" id="ProtNLM"/>
    </source>
</evidence>